<organism evidence="1 2">
    <name type="scientific">Scylla paramamosain</name>
    <name type="common">Mud crab</name>
    <dbReference type="NCBI Taxonomy" id="85552"/>
    <lineage>
        <taxon>Eukaryota</taxon>
        <taxon>Metazoa</taxon>
        <taxon>Ecdysozoa</taxon>
        <taxon>Arthropoda</taxon>
        <taxon>Crustacea</taxon>
        <taxon>Multicrustacea</taxon>
        <taxon>Malacostraca</taxon>
        <taxon>Eumalacostraca</taxon>
        <taxon>Eucarida</taxon>
        <taxon>Decapoda</taxon>
        <taxon>Pleocyemata</taxon>
        <taxon>Brachyura</taxon>
        <taxon>Eubrachyura</taxon>
        <taxon>Portunoidea</taxon>
        <taxon>Portunidae</taxon>
        <taxon>Portuninae</taxon>
        <taxon>Scylla</taxon>
    </lineage>
</organism>
<keyword evidence="2" id="KW-1185">Reference proteome</keyword>
<dbReference type="EMBL" id="JARAKH010000034">
    <property type="protein sequence ID" value="KAK8384718.1"/>
    <property type="molecule type" value="Genomic_DNA"/>
</dbReference>
<dbReference type="AlphaFoldDB" id="A0AAW0TAR0"/>
<sequence>MDYDQEVDLEQDTLVATHDSLDIRIIDAFANHLNFTPEIHAEPKRSFGDERDGQFTGMIGQLQREESDFSTIVAPTPGRLKAIDYLR</sequence>
<gene>
    <name evidence="1" type="ORF">O3P69_014353</name>
</gene>
<dbReference type="Proteomes" id="UP001487740">
    <property type="component" value="Unassembled WGS sequence"/>
</dbReference>
<reference evidence="1 2" key="1">
    <citation type="submission" date="2023-03" db="EMBL/GenBank/DDBJ databases">
        <title>High-quality genome of Scylla paramamosain provides insights in environmental adaptation.</title>
        <authorList>
            <person name="Zhang L."/>
        </authorList>
    </citation>
    <scope>NUCLEOTIDE SEQUENCE [LARGE SCALE GENOMIC DNA]</scope>
    <source>
        <strain evidence="1">LZ_2023a</strain>
        <tissue evidence="1">Muscle</tissue>
    </source>
</reference>
<dbReference type="Gene3D" id="3.40.190.10">
    <property type="entry name" value="Periplasmic binding protein-like II"/>
    <property type="match status" value="1"/>
</dbReference>
<evidence type="ECO:0000313" key="1">
    <source>
        <dbReference type="EMBL" id="KAK8384718.1"/>
    </source>
</evidence>
<evidence type="ECO:0000313" key="2">
    <source>
        <dbReference type="Proteomes" id="UP001487740"/>
    </source>
</evidence>
<proteinExistence type="predicted"/>
<protein>
    <submittedName>
        <fullName evidence="1">Uncharacterized protein</fullName>
    </submittedName>
</protein>
<comment type="caution">
    <text evidence="1">The sequence shown here is derived from an EMBL/GenBank/DDBJ whole genome shotgun (WGS) entry which is preliminary data.</text>
</comment>
<name>A0AAW0TAR0_SCYPA</name>
<dbReference type="SUPFAM" id="SSF53850">
    <property type="entry name" value="Periplasmic binding protein-like II"/>
    <property type="match status" value="1"/>
</dbReference>
<accession>A0AAW0TAR0</accession>